<feature type="compositionally biased region" description="Basic and acidic residues" evidence="1">
    <location>
        <begin position="200"/>
        <end position="219"/>
    </location>
</feature>
<gene>
    <name evidence="2" type="ORF">AVDCRST_MAG85-3861</name>
</gene>
<dbReference type="EMBL" id="CADCVT010000435">
    <property type="protein sequence ID" value="CAA9533221.1"/>
    <property type="molecule type" value="Genomic_DNA"/>
</dbReference>
<feature type="compositionally biased region" description="Basic residues" evidence="1">
    <location>
        <begin position="23"/>
        <end position="39"/>
    </location>
</feature>
<feature type="compositionally biased region" description="Low complexity" evidence="1">
    <location>
        <begin position="133"/>
        <end position="154"/>
    </location>
</feature>
<evidence type="ECO:0000313" key="2">
    <source>
        <dbReference type="EMBL" id="CAA9533221.1"/>
    </source>
</evidence>
<proteinExistence type="predicted"/>
<feature type="non-terminal residue" evidence="2">
    <location>
        <position position="1"/>
    </location>
</feature>
<feature type="region of interest" description="Disordered" evidence="1">
    <location>
        <begin position="129"/>
        <end position="154"/>
    </location>
</feature>
<feature type="non-terminal residue" evidence="2">
    <location>
        <position position="219"/>
    </location>
</feature>
<name>A0A6J4TXB4_9ACTN</name>
<dbReference type="AlphaFoldDB" id="A0A6J4TXB4"/>
<organism evidence="2">
    <name type="scientific">uncultured Solirubrobacteraceae bacterium</name>
    <dbReference type="NCBI Taxonomy" id="1162706"/>
    <lineage>
        <taxon>Bacteria</taxon>
        <taxon>Bacillati</taxon>
        <taxon>Actinomycetota</taxon>
        <taxon>Thermoleophilia</taxon>
        <taxon>Solirubrobacterales</taxon>
        <taxon>Solirubrobacteraceae</taxon>
        <taxon>environmental samples</taxon>
    </lineage>
</organism>
<feature type="region of interest" description="Disordered" evidence="1">
    <location>
        <begin position="189"/>
        <end position="219"/>
    </location>
</feature>
<evidence type="ECO:0000256" key="1">
    <source>
        <dbReference type="SAM" id="MobiDB-lite"/>
    </source>
</evidence>
<sequence length="219" mass="23774">AGRPTGSNPLPAHVPSPAVAGRNGRRRVRREHGRVHRARGGRDGQARRRVLHRFARLPPRAVARLGLPPHAYACDRALARVPLGAPAAAVPHRVREPSGPPLDRLRRPAERALPHQRVGRAQRRARLGRDRGVGLAPRAAGRPGALPRPLGRGALPRARHAAAAVVVRGRGGRRAAGLGDRVRRLAAARREVGARRPRPDRRGALDAPVRRARERVRAL</sequence>
<reference evidence="2" key="1">
    <citation type="submission" date="2020-02" db="EMBL/GenBank/DDBJ databases">
        <authorList>
            <person name="Meier V. D."/>
        </authorList>
    </citation>
    <scope>NUCLEOTIDE SEQUENCE</scope>
    <source>
        <strain evidence="2">AVDCRST_MAG85</strain>
    </source>
</reference>
<protein>
    <submittedName>
        <fullName evidence="2">Uncharacterized protein</fullName>
    </submittedName>
</protein>
<accession>A0A6J4TXB4</accession>
<feature type="region of interest" description="Disordered" evidence="1">
    <location>
        <begin position="1"/>
        <end position="46"/>
    </location>
</feature>